<dbReference type="Proteomes" id="UP000801492">
    <property type="component" value="Unassembled WGS sequence"/>
</dbReference>
<dbReference type="EMBL" id="VTPC01007369">
    <property type="protein sequence ID" value="KAF2894073.1"/>
    <property type="molecule type" value="Genomic_DNA"/>
</dbReference>
<organism evidence="1 2">
    <name type="scientific">Ignelater luminosus</name>
    <name type="common">Cucubano</name>
    <name type="synonym">Pyrophorus luminosus</name>
    <dbReference type="NCBI Taxonomy" id="2038154"/>
    <lineage>
        <taxon>Eukaryota</taxon>
        <taxon>Metazoa</taxon>
        <taxon>Ecdysozoa</taxon>
        <taxon>Arthropoda</taxon>
        <taxon>Hexapoda</taxon>
        <taxon>Insecta</taxon>
        <taxon>Pterygota</taxon>
        <taxon>Neoptera</taxon>
        <taxon>Endopterygota</taxon>
        <taxon>Coleoptera</taxon>
        <taxon>Polyphaga</taxon>
        <taxon>Elateriformia</taxon>
        <taxon>Elateroidea</taxon>
        <taxon>Elateridae</taxon>
        <taxon>Agrypninae</taxon>
        <taxon>Pyrophorini</taxon>
        <taxon>Ignelater</taxon>
    </lineage>
</organism>
<name>A0A8K0GDA4_IGNLU</name>
<proteinExistence type="predicted"/>
<accession>A0A8K0GDA4</accession>
<dbReference type="OrthoDB" id="1293503at2759"/>
<evidence type="ECO:0000313" key="1">
    <source>
        <dbReference type="EMBL" id="KAF2894073.1"/>
    </source>
</evidence>
<protein>
    <submittedName>
        <fullName evidence="1">Uncharacterized protein</fullName>
    </submittedName>
</protein>
<sequence>MVVSRRHRIMPCGGDLEKVTAFKYLGINVASDGKINHEINSQTAAGRMFHSVNSNFNSWALTSKHNSKPLAQEMRFLRRVVGRTRRDRIRKQTIRGSLNVNLVIDLVHSCPLPYLHAVQPVFTNEDMTIKELSE</sequence>
<dbReference type="AlphaFoldDB" id="A0A8K0GDA4"/>
<evidence type="ECO:0000313" key="2">
    <source>
        <dbReference type="Proteomes" id="UP000801492"/>
    </source>
</evidence>
<gene>
    <name evidence="1" type="ORF">ILUMI_12099</name>
</gene>
<keyword evidence="2" id="KW-1185">Reference proteome</keyword>
<reference evidence="1" key="1">
    <citation type="submission" date="2019-08" db="EMBL/GenBank/DDBJ databases">
        <title>The genome of the North American firefly Photinus pyralis.</title>
        <authorList>
            <consortium name="Photinus pyralis genome working group"/>
            <person name="Fallon T.R."/>
            <person name="Sander Lower S.E."/>
            <person name="Weng J.-K."/>
        </authorList>
    </citation>
    <scope>NUCLEOTIDE SEQUENCE</scope>
    <source>
        <strain evidence="1">TRF0915ILg1</strain>
        <tissue evidence="1">Whole body</tissue>
    </source>
</reference>
<comment type="caution">
    <text evidence="1">The sequence shown here is derived from an EMBL/GenBank/DDBJ whole genome shotgun (WGS) entry which is preliminary data.</text>
</comment>